<dbReference type="PANTHER" id="PTHR46423:SF1">
    <property type="entry name" value="RNA POLYMERASE II-ASSOCIATED PROTEIN 3"/>
    <property type="match status" value="1"/>
</dbReference>
<dbReference type="InterPro" id="IPR051966">
    <property type="entry name" value="RPAP3"/>
</dbReference>
<feature type="compositionally biased region" description="Low complexity" evidence="2">
    <location>
        <begin position="167"/>
        <end position="183"/>
    </location>
</feature>
<keyword evidence="1" id="KW-0802">TPR repeat</keyword>
<dbReference type="AlphaFoldDB" id="A0A0W0FBW7"/>
<dbReference type="InterPro" id="IPR011990">
    <property type="entry name" value="TPR-like_helical_dom_sf"/>
</dbReference>
<feature type="compositionally biased region" description="Polar residues" evidence="2">
    <location>
        <begin position="134"/>
        <end position="153"/>
    </location>
</feature>
<comment type="caution">
    <text evidence="3">The sequence shown here is derived from an EMBL/GenBank/DDBJ whole genome shotgun (WGS) entry which is preliminary data.</text>
</comment>
<accession>A0A0W0FBW7</accession>
<dbReference type="SUPFAM" id="SSF48452">
    <property type="entry name" value="TPR-like"/>
    <property type="match status" value="1"/>
</dbReference>
<dbReference type="EMBL" id="LATX01002131">
    <property type="protein sequence ID" value="KTB33839.1"/>
    <property type="molecule type" value="Genomic_DNA"/>
</dbReference>
<protein>
    <recommendedName>
        <fullName evidence="5">Rna polymerase ii-associated protein 3</fullName>
    </recommendedName>
</protein>
<dbReference type="PANTHER" id="PTHR46423">
    <property type="entry name" value="RNA POLYMERASE II-ASSOCIATED PROTEIN 3"/>
    <property type="match status" value="1"/>
</dbReference>
<evidence type="ECO:0000256" key="2">
    <source>
        <dbReference type="SAM" id="MobiDB-lite"/>
    </source>
</evidence>
<feature type="region of interest" description="Disordered" evidence="2">
    <location>
        <begin position="133"/>
        <end position="203"/>
    </location>
</feature>
<evidence type="ECO:0000256" key="1">
    <source>
        <dbReference type="ARBA" id="ARBA00022803"/>
    </source>
</evidence>
<dbReference type="Proteomes" id="UP000054988">
    <property type="component" value="Unassembled WGS sequence"/>
</dbReference>
<evidence type="ECO:0000313" key="4">
    <source>
        <dbReference type="Proteomes" id="UP000054988"/>
    </source>
</evidence>
<dbReference type="Gene3D" id="1.25.40.10">
    <property type="entry name" value="Tetratricopeptide repeat domain"/>
    <property type="match status" value="2"/>
</dbReference>
<organism evidence="3 4">
    <name type="scientific">Moniliophthora roreri</name>
    <name type="common">Frosty pod rot fungus</name>
    <name type="synonym">Monilia roreri</name>
    <dbReference type="NCBI Taxonomy" id="221103"/>
    <lineage>
        <taxon>Eukaryota</taxon>
        <taxon>Fungi</taxon>
        <taxon>Dikarya</taxon>
        <taxon>Basidiomycota</taxon>
        <taxon>Agaricomycotina</taxon>
        <taxon>Agaricomycetes</taxon>
        <taxon>Agaricomycetidae</taxon>
        <taxon>Agaricales</taxon>
        <taxon>Marasmiineae</taxon>
        <taxon>Marasmiaceae</taxon>
        <taxon>Moniliophthora</taxon>
    </lineage>
</organism>
<name>A0A0W0FBW7_MONRR</name>
<proteinExistence type="predicted"/>
<dbReference type="GO" id="GO:0101031">
    <property type="term" value="C:protein folding chaperone complex"/>
    <property type="evidence" value="ECO:0007669"/>
    <property type="project" value="TreeGrafter"/>
</dbReference>
<sequence length="203" mass="22070">MTPSEKAQIAKEKRNATFKSEDYPTAIGHYGAAIVEDRNDHTLPPNQAAAYLKLPIEWLFSEWEKRGLEWEKFDEAKADFEAAAKIEPGNQAVKDELGKIQVLAQKKASKTTAQLFGSSPAPDLRRRRVLIQTIEASQGTPSVSRGTTASAVQELSPAPAPIPAPAPSTTSTTTDSPTETVSAPPKPSRTPNAYVRRRDHPLA</sequence>
<evidence type="ECO:0008006" key="5">
    <source>
        <dbReference type="Google" id="ProtNLM"/>
    </source>
</evidence>
<gene>
    <name evidence="3" type="ORF">WG66_13577</name>
</gene>
<reference evidence="3 4" key="1">
    <citation type="submission" date="2015-12" db="EMBL/GenBank/DDBJ databases">
        <title>Draft genome sequence of Moniliophthora roreri, the causal agent of frosty pod rot of cacao.</title>
        <authorList>
            <person name="Aime M.C."/>
            <person name="Diaz-Valderrama J.R."/>
            <person name="Kijpornyongpan T."/>
            <person name="Phillips-Mora W."/>
        </authorList>
    </citation>
    <scope>NUCLEOTIDE SEQUENCE [LARGE SCALE GENOMIC DNA]</scope>
    <source>
        <strain evidence="3 4">MCA 2952</strain>
    </source>
</reference>
<evidence type="ECO:0000313" key="3">
    <source>
        <dbReference type="EMBL" id="KTB33839.1"/>
    </source>
</evidence>